<dbReference type="SUPFAM" id="SSF102114">
    <property type="entry name" value="Radical SAM enzymes"/>
    <property type="match status" value="1"/>
</dbReference>
<dbReference type="SFLD" id="SFLDG01067">
    <property type="entry name" value="SPASM/twitch_domain_containing"/>
    <property type="match status" value="1"/>
</dbReference>
<dbReference type="GO" id="GO:0016491">
    <property type="term" value="F:oxidoreductase activity"/>
    <property type="evidence" value="ECO:0007669"/>
    <property type="project" value="InterPro"/>
</dbReference>
<feature type="domain" description="Radical SAM core" evidence="7">
    <location>
        <begin position="2"/>
        <end position="233"/>
    </location>
</feature>
<dbReference type="Pfam" id="PF04055">
    <property type="entry name" value="Radical_SAM"/>
    <property type="match status" value="1"/>
</dbReference>
<keyword evidence="2" id="KW-0004">4Fe-4S</keyword>
<evidence type="ECO:0000256" key="6">
    <source>
        <dbReference type="ARBA" id="ARBA00023014"/>
    </source>
</evidence>
<dbReference type="EMBL" id="VMRJ01000008">
    <property type="protein sequence ID" value="TVT37076.1"/>
    <property type="molecule type" value="Genomic_DNA"/>
</dbReference>
<dbReference type="PROSITE" id="PS01305">
    <property type="entry name" value="MOAA_NIFB_PQQE"/>
    <property type="match status" value="1"/>
</dbReference>
<comment type="caution">
    <text evidence="8">The sequence shown here is derived from an EMBL/GenBank/DDBJ whole genome shotgun (WGS) entry which is preliminary data.</text>
</comment>
<dbReference type="InterPro" id="IPR058240">
    <property type="entry name" value="rSAM_sf"/>
</dbReference>
<evidence type="ECO:0000313" key="9">
    <source>
        <dbReference type="Proteomes" id="UP000317624"/>
    </source>
</evidence>
<dbReference type="SFLD" id="SFLDS00029">
    <property type="entry name" value="Radical_SAM"/>
    <property type="match status" value="1"/>
</dbReference>
<dbReference type="PROSITE" id="PS51918">
    <property type="entry name" value="RADICAL_SAM"/>
    <property type="match status" value="1"/>
</dbReference>
<proteinExistence type="predicted"/>
<sequence>MGAVLDTVLIKVASRCNINCSYCYVYNMGDDNWARQSKLMAPETVAAICTELGALAQHQLTPFSVVLHGGEPLLLGSRRLHELLRQLRAVLPVTYPISLQTNGILLSEELLDCCAAHHVSVAVSLDGPAAVHDRFRLTHGGGGTFAQVMAGIARLKAHPAADFLNAGLLAVIDPTSDPAEVYEFFKSVGAPSVDFLYRDGNHSKLPEGKTSLHSLEYGRWMVGLLTAYAADPNPLPIRVLDDMLKVLLGGSVSKEGLGLTDFGILIIDTDGTLMKNDTLKSTYNGADQFAQPRTIRDTNLLAFLESAEFTHYRAMQQPTSAKCLACPALNVCGGGMILHRYHPDNGFDNPSVYCADQLHLVAAMRRMLGAYSLDYALSQSA</sequence>
<evidence type="ECO:0000313" key="8">
    <source>
        <dbReference type="EMBL" id="TVT37076.1"/>
    </source>
</evidence>
<dbReference type="PANTHER" id="PTHR43273">
    <property type="entry name" value="ANAEROBIC SULFATASE-MATURATING ENZYME HOMOLOG ASLB-RELATED"/>
    <property type="match status" value="1"/>
</dbReference>
<keyword evidence="4" id="KW-0479">Metal-binding</keyword>
<dbReference type="NCBIfam" id="NF041707">
    <property type="entry name" value="rSAM_YhhB"/>
    <property type="match status" value="1"/>
</dbReference>
<dbReference type="Gene3D" id="3.20.20.70">
    <property type="entry name" value="Aldolase class I"/>
    <property type="match status" value="1"/>
</dbReference>
<reference evidence="8 9" key="1">
    <citation type="submission" date="2019-07" db="EMBL/GenBank/DDBJ databases">
        <title>Hymenobacter sp. straun FUR1 Genome sequencing and assembly.</title>
        <authorList>
            <person name="Chhetri G."/>
        </authorList>
    </citation>
    <scope>NUCLEOTIDE SEQUENCE [LARGE SCALE GENOMIC DNA]</scope>
    <source>
        <strain evidence="8 9">Fur1</strain>
    </source>
</reference>
<dbReference type="SFLD" id="SFLDG01386">
    <property type="entry name" value="main_SPASM_domain-containing"/>
    <property type="match status" value="1"/>
</dbReference>
<dbReference type="CDD" id="cd01335">
    <property type="entry name" value="Radical_SAM"/>
    <property type="match status" value="1"/>
</dbReference>
<dbReference type="PANTHER" id="PTHR43273:SF8">
    <property type="entry name" value="RADICAL SAM DOMAIN PROTEIN"/>
    <property type="match status" value="1"/>
</dbReference>
<protein>
    <submittedName>
        <fullName evidence="8">Radical SAM protein</fullName>
    </submittedName>
</protein>
<dbReference type="GO" id="GO:0046872">
    <property type="term" value="F:metal ion binding"/>
    <property type="evidence" value="ECO:0007669"/>
    <property type="project" value="UniProtKB-KW"/>
</dbReference>
<name>A0A558BKP8_9BACT</name>
<dbReference type="AlphaFoldDB" id="A0A558BKP8"/>
<dbReference type="SFLD" id="SFLDG01072">
    <property type="entry name" value="dehydrogenase_like"/>
    <property type="match status" value="1"/>
</dbReference>
<dbReference type="Proteomes" id="UP000317624">
    <property type="component" value="Unassembled WGS sequence"/>
</dbReference>
<evidence type="ECO:0000256" key="5">
    <source>
        <dbReference type="ARBA" id="ARBA00023004"/>
    </source>
</evidence>
<evidence type="ECO:0000256" key="4">
    <source>
        <dbReference type="ARBA" id="ARBA00022723"/>
    </source>
</evidence>
<keyword evidence="3" id="KW-0949">S-adenosyl-L-methionine</keyword>
<keyword evidence="9" id="KW-1185">Reference proteome</keyword>
<comment type="cofactor">
    <cofactor evidence="1">
        <name>[4Fe-4S] cluster</name>
        <dbReference type="ChEBI" id="CHEBI:49883"/>
    </cofactor>
</comment>
<dbReference type="InterPro" id="IPR023867">
    <property type="entry name" value="Sulphatase_maturase_rSAM"/>
</dbReference>
<evidence type="ECO:0000259" key="7">
    <source>
        <dbReference type="PROSITE" id="PS51918"/>
    </source>
</evidence>
<evidence type="ECO:0000256" key="2">
    <source>
        <dbReference type="ARBA" id="ARBA00022485"/>
    </source>
</evidence>
<keyword evidence="6" id="KW-0411">Iron-sulfur</keyword>
<dbReference type="GO" id="GO:0051539">
    <property type="term" value="F:4 iron, 4 sulfur cluster binding"/>
    <property type="evidence" value="ECO:0007669"/>
    <property type="project" value="UniProtKB-KW"/>
</dbReference>
<evidence type="ECO:0000256" key="1">
    <source>
        <dbReference type="ARBA" id="ARBA00001966"/>
    </source>
</evidence>
<dbReference type="OrthoDB" id="9782387at2"/>
<evidence type="ECO:0000256" key="3">
    <source>
        <dbReference type="ARBA" id="ARBA00022691"/>
    </source>
</evidence>
<dbReference type="InterPro" id="IPR007197">
    <property type="entry name" value="rSAM"/>
</dbReference>
<dbReference type="InterPro" id="IPR013785">
    <property type="entry name" value="Aldolase_TIM"/>
</dbReference>
<organism evidence="8 9">
    <name type="scientific">Hymenobacter setariae</name>
    <dbReference type="NCBI Taxonomy" id="2594794"/>
    <lineage>
        <taxon>Bacteria</taxon>
        <taxon>Pseudomonadati</taxon>
        <taxon>Bacteroidota</taxon>
        <taxon>Cytophagia</taxon>
        <taxon>Cytophagales</taxon>
        <taxon>Hymenobacteraceae</taxon>
        <taxon>Hymenobacter</taxon>
    </lineage>
</organism>
<keyword evidence="5" id="KW-0408">Iron</keyword>
<dbReference type="InterPro" id="IPR000385">
    <property type="entry name" value="MoaA_NifB_PqqE_Fe-S-bd_CS"/>
</dbReference>
<gene>
    <name evidence="8" type="ORF">FNT36_24010</name>
</gene>
<accession>A0A558BKP8</accession>